<dbReference type="SUPFAM" id="SSF47413">
    <property type="entry name" value="lambda repressor-like DNA-binding domains"/>
    <property type="match status" value="1"/>
</dbReference>
<dbReference type="Gene3D" id="1.25.40.10">
    <property type="entry name" value="Tetratricopeptide repeat domain"/>
    <property type="match status" value="2"/>
</dbReference>
<dbReference type="CDD" id="cd00093">
    <property type="entry name" value="HTH_XRE"/>
    <property type="match status" value="1"/>
</dbReference>
<dbReference type="SMART" id="SM00530">
    <property type="entry name" value="HTH_XRE"/>
    <property type="match status" value="1"/>
</dbReference>
<feature type="domain" description="HTH cro/C1-type" evidence="1">
    <location>
        <begin position="27"/>
        <end position="80"/>
    </location>
</feature>
<dbReference type="Pfam" id="PF01381">
    <property type="entry name" value="HTH_3"/>
    <property type="match status" value="1"/>
</dbReference>
<dbReference type="PANTHER" id="PTHR37038">
    <property type="entry name" value="TRANSCRIPTIONAL REGULATOR-RELATED"/>
    <property type="match status" value="1"/>
</dbReference>
<dbReference type="InterPro" id="IPR019734">
    <property type="entry name" value="TPR_rpt"/>
</dbReference>
<dbReference type="InterPro" id="IPR011990">
    <property type="entry name" value="TPR-like_helical_dom_sf"/>
</dbReference>
<protein>
    <recommendedName>
        <fullName evidence="1">HTH cro/C1-type domain-containing protein</fullName>
    </recommendedName>
</protein>
<dbReference type="InterPro" id="IPR053163">
    <property type="entry name" value="HTH-type_regulator_Rgg"/>
</dbReference>
<accession>A0A1Y0IJQ3</accession>
<dbReference type="PANTHER" id="PTHR37038:SF14">
    <property type="entry name" value="TRANSCRIPTIONAL ACTIVATOR"/>
    <property type="match status" value="1"/>
</dbReference>
<dbReference type="OrthoDB" id="252257at2"/>
<evidence type="ECO:0000313" key="3">
    <source>
        <dbReference type="Proteomes" id="UP000195437"/>
    </source>
</evidence>
<dbReference type="EMBL" id="CP021434">
    <property type="protein sequence ID" value="ARU60056.1"/>
    <property type="molecule type" value="Genomic_DNA"/>
</dbReference>
<dbReference type="SUPFAM" id="SSF48452">
    <property type="entry name" value="TPR-like"/>
    <property type="match status" value="3"/>
</dbReference>
<sequence>MLNRKEVSTVSLELDVDGRNRIIGENLRKYRLLKGLTQDELAEGICSVSQLSKAENGKTYIKRTLLRLMAERLGVTVERIEMLDAMQEELTETLQLAKDANTANNLDKAFQYVREVLTQSEEMGYHTLFLEALLVECKLLNRTKQHFEVIDKVQHVFEQELPQDSAHKLLLMYELGHAYELSGNMVAAFDYYCRADEEFQFVEGKDDVRLSVLFNLVRCHIIMQNYRSALRYAEKAEQLAGIYSKHLYRLRVSYMKATPLRKLGETEKAKEIYLACLREAQENSFLLDVGLINNNLGSLYKDHGETSQALAHYQRARKIYEILNEEAYLCETLVNIAAINRLEGDLAGAVEICNQVLSMADKVQTNVYREKGLATRLIAWVLADQGNFTEYIAKLEEVLAIYEQHQLVREAYEVAVEIADKLYEQNDPRAVDLYRKAVDFNTKSQQIGMRR</sequence>
<dbReference type="AlphaFoldDB" id="A0A1Y0IJQ3"/>
<proteinExistence type="predicted"/>
<keyword evidence="3" id="KW-1185">Reference proteome</keyword>
<dbReference type="Pfam" id="PF13181">
    <property type="entry name" value="TPR_8"/>
    <property type="match status" value="1"/>
</dbReference>
<gene>
    <name evidence="2" type="ORF">CBW65_02480</name>
</gene>
<name>A0A1Y0IJQ3_9BACL</name>
<dbReference type="InterPro" id="IPR001387">
    <property type="entry name" value="Cro/C1-type_HTH"/>
</dbReference>
<dbReference type="Proteomes" id="UP000195437">
    <property type="component" value="Chromosome"/>
</dbReference>
<dbReference type="Pfam" id="PF13374">
    <property type="entry name" value="TPR_10"/>
    <property type="match status" value="1"/>
</dbReference>
<dbReference type="KEGG" id="tum:CBW65_02480"/>
<evidence type="ECO:0000313" key="2">
    <source>
        <dbReference type="EMBL" id="ARU60056.1"/>
    </source>
</evidence>
<reference evidence="3" key="1">
    <citation type="submission" date="2017-05" db="EMBL/GenBank/DDBJ databases">
        <authorList>
            <person name="Sung H."/>
        </authorList>
    </citation>
    <scope>NUCLEOTIDE SEQUENCE [LARGE SCALE GENOMIC DNA]</scope>
    <source>
        <strain evidence="3">AR23208</strain>
    </source>
</reference>
<dbReference type="SMART" id="SM00028">
    <property type="entry name" value="TPR"/>
    <property type="match status" value="6"/>
</dbReference>
<dbReference type="InterPro" id="IPR010982">
    <property type="entry name" value="Lambda_DNA-bd_dom_sf"/>
</dbReference>
<dbReference type="PROSITE" id="PS50943">
    <property type="entry name" value="HTH_CROC1"/>
    <property type="match status" value="1"/>
</dbReference>
<dbReference type="GO" id="GO:0003677">
    <property type="term" value="F:DNA binding"/>
    <property type="evidence" value="ECO:0007669"/>
    <property type="project" value="InterPro"/>
</dbReference>
<evidence type="ECO:0000259" key="1">
    <source>
        <dbReference type="PROSITE" id="PS50943"/>
    </source>
</evidence>
<organism evidence="2 3">
    <name type="scientific">Tumebacillus avium</name>
    <dbReference type="NCBI Taxonomy" id="1903704"/>
    <lineage>
        <taxon>Bacteria</taxon>
        <taxon>Bacillati</taxon>
        <taxon>Bacillota</taxon>
        <taxon>Bacilli</taxon>
        <taxon>Bacillales</taxon>
        <taxon>Alicyclobacillaceae</taxon>
        <taxon>Tumebacillus</taxon>
    </lineage>
</organism>